<evidence type="ECO:0000313" key="3">
    <source>
        <dbReference type="Proteomes" id="UP000199681"/>
    </source>
</evidence>
<dbReference type="GO" id="GO:0004061">
    <property type="term" value="F:arylformamidase activity"/>
    <property type="evidence" value="ECO:0007669"/>
    <property type="project" value="InterPro"/>
</dbReference>
<dbReference type="Proteomes" id="UP000199681">
    <property type="component" value="Unassembled WGS sequence"/>
</dbReference>
<dbReference type="InterPro" id="IPR037175">
    <property type="entry name" value="KFase_sf"/>
</dbReference>
<proteinExistence type="predicted"/>
<dbReference type="RefSeq" id="WP_092448046.1">
    <property type="nucleotide sequence ID" value="NZ_BKAC01000003.1"/>
</dbReference>
<protein>
    <submittedName>
        <fullName evidence="1 2">Cyclase</fullName>
    </submittedName>
</protein>
<reference evidence="2 4" key="2">
    <citation type="submission" date="2019-03" db="EMBL/GenBank/DDBJ databases">
        <title>Genomics of glacier-inhabiting Cryobacterium strains.</title>
        <authorList>
            <person name="Liu Q."/>
            <person name="Xin Y.-H."/>
        </authorList>
    </citation>
    <scope>NUCLEOTIDE SEQUENCE [LARGE SCALE GENOMIC DNA]</scope>
    <source>
        <strain evidence="2 4">Hh34</strain>
    </source>
</reference>
<dbReference type="STRING" id="995038.SAMN05216274_101231"/>
<dbReference type="PANTHER" id="PTHR34861">
    <property type="match status" value="1"/>
</dbReference>
<dbReference type="SUPFAM" id="SSF102198">
    <property type="entry name" value="Putative cyclase"/>
    <property type="match status" value="1"/>
</dbReference>
<keyword evidence="3" id="KW-1185">Reference proteome</keyword>
<evidence type="ECO:0000313" key="4">
    <source>
        <dbReference type="Proteomes" id="UP000297963"/>
    </source>
</evidence>
<sequence length="307" mass="32993">MIPAFDDLPEIGTIGIKHSWGVLPVSLGTLAFLSPAATLEASHAVRTGETISLNVPFDDFAPPLFGRPSLGHLVTETGKNTFEDTLNDFNPQSASQWDGLTHIRAREFGFYGGITDGDEARTTLGMHHWAQHGIVGRGLLVDVVRYRAAQNIAWDPFVEDAVEASEIADIIAWQGQHLQPGDILCVRTGWMGEYRRRASTDGDVSRVGDQFAGIASTEAMARFLWDNKVAAVASDNPAVESAPGDPRNGSLHRRLIPGLGFALAELLDLDALADRCFELNAYNFLFSAAPLPLTGGASSTANALAIL</sequence>
<dbReference type="AlphaFoldDB" id="A0A1I2XZZ8"/>
<organism evidence="2 4">
    <name type="scientific">Cryobacterium levicorallinum</name>
    <dbReference type="NCBI Taxonomy" id="995038"/>
    <lineage>
        <taxon>Bacteria</taxon>
        <taxon>Bacillati</taxon>
        <taxon>Actinomycetota</taxon>
        <taxon>Actinomycetes</taxon>
        <taxon>Micrococcales</taxon>
        <taxon>Microbacteriaceae</taxon>
        <taxon>Cryobacterium</taxon>
    </lineage>
</organism>
<evidence type="ECO:0000313" key="1">
    <source>
        <dbReference type="EMBL" id="SFH18306.1"/>
    </source>
</evidence>
<gene>
    <name evidence="2" type="ORF">E3O11_08430</name>
    <name evidence="1" type="ORF">SAMN05216274_101231</name>
</gene>
<dbReference type="InterPro" id="IPR007325">
    <property type="entry name" value="KFase/CYL"/>
</dbReference>
<name>A0A1I2XZZ8_9MICO</name>
<evidence type="ECO:0000313" key="2">
    <source>
        <dbReference type="EMBL" id="TFB85058.1"/>
    </source>
</evidence>
<comment type="caution">
    <text evidence="2">The sequence shown here is derived from an EMBL/GenBank/DDBJ whole genome shotgun (WGS) entry which is preliminary data.</text>
</comment>
<dbReference type="GO" id="GO:0019441">
    <property type="term" value="P:L-tryptophan catabolic process to kynurenine"/>
    <property type="evidence" value="ECO:0007669"/>
    <property type="project" value="InterPro"/>
</dbReference>
<accession>A0A1I2XZZ8</accession>
<dbReference type="EMBL" id="FOPW01000001">
    <property type="protein sequence ID" value="SFH18306.1"/>
    <property type="molecule type" value="Genomic_DNA"/>
</dbReference>
<dbReference type="Proteomes" id="UP000297963">
    <property type="component" value="Unassembled WGS sequence"/>
</dbReference>
<reference evidence="1 3" key="1">
    <citation type="submission" date="2016-10" db="EMBL/GenBank/DDBJ databases">
        <authorList>
            <person name="Varghese N."/>
            <person name="Submissions S."/>
        </authorList>
    </citation>
    <scope>NUCLEOTIDE SEQUENCE [LARGE SCALE GENOMIC DNA]</scope>
    <source>
        <strain evidence="1 3">GMCC 1.11211</strain>
    </source>
</reference>
<dbReference type="PANTHER" id="PTHR34861:SF11">
    <property type="entry name" value="CYCLASE"/>
    <property type="match status" value="1"/>
</dbReference>
<dbReference type="Pfam" id="PF04199">
    <property type="entry name" value="Cyclase"/>
    <property type="match status" value="1"/>
</dbReference>
<dbReference type="EMBL" id="SOFE01000014">
    <property type="protein sequence ID" value="TFB85058.1"/>
    <property type="molecule type" value="Genomic_DNA"/>
</dbReference>
<dbReference type="Gene3D" id="3.50.30.50">
    <property type="entry name" value="Putative cyclase"/>
    <property type="match status" value="1"/>
</dbReference>